<comment type="caution">
    <text evidence="2">The sequence shown here is derived from an EMBL/GenBank/DDBJ whole genome shotgun (WGS) entry which is preliminary data.</text>
</comment>
<evidence type="ECO:0000313" key="3">
    <source>
        <dbReference type="Proteomes" id="UP001206350"/>
    </source>
</evidence>
<evidence type="ECO:0000313" key="2">
    <source>
        <dbReference type="EMBL" id="MCQ9120824.1"/>
    </source>
</evidence>
<dbReference type="EMBL" id="JALJCU010000008">
    <property type="protein sequence ID" value="MCQ9120822.1"/>
    <property type="molecule type" value="Genomic_DNA"/>
</dbReference>
<accession>A0AAW5LAT8</accession>
<dbReference type="RefSeq" id="WP_077664312.1">
    <property type="nucleotide sequence ID" value="NZ_JALJCU010000008.1"/>
</dbReference>
<evidence type="ECO:0000313" key="1">
    <source>
        <dbReference type="EMBL" id="MCQ9120822.1"/>
    </source>
</evidence>
<gene>
    <name evidence="1" type="ORF">MUU45_000637</name>
    <name evidence="2" type="ORF">MUU45_000639</name>
</gene>
<dbReference type="Proteomes" id="UP001206350">
    <property type="component" value="Unassembled WGS sequence"/>
</dbReference>
<organism evidence="2 3">
    <name type="scientific">Rodentibacter pneumotropicus</name>
    <dbReference type="NCBI Taxonomy" id="758"/>
    <lineage>
        <taxon>Bacteria</taxon>
        <taxon>Pseudomonadati</taxon>
        <taxon>Pseudomonadota</taxon>
        <taxon>Gammaproteobacteria</taxon>
        <taxon>Pasteurellales</taxon>
        <taxon>Pasteurellaceae</taxon>
        <taxon>Rodentibacter</taxon>
    </lineage>
</organism>
<dbReference type="AlphaFoldDB" id="A0AAW5LAT8"/>
<reference evidence="2" key="2">
    <citation type="submission" date="2023-08" db="EMBL/GenBank/DDBJ databases">
        <authorList>
            <person name="Greenberg J.M."/>
            <person name="Romero R."/>
            <person name="Winters A.D."/>
            <person name="Galaz J."/>
            <person name="Garcia-Flores V."/>
            <person name="Arenas-Hernandez M."/>
            <person name="Panzer J."/>
            <person name="Shaffer Z."/>
            <person name="Kracht D.J."/>
            <person name="Gomez-Lopez N."/>
            <person name="Theis K.R."/>
        </authorList>
    </citation>
    <scope>NUCLEOTIDE SEQUENCE</scope>
    <source>
        <strain evidence="2">MAC-C1-H1</strain>
    </source>
</reference>
<reference evidence="2 3" key="1">
    <citation type="journal article" date="2022" name="Microbiol. Spectr.">
        <title>Microbiota of the Pregnant Mouse: Characterization of the Bacterial Communities in the Oral Cavity, Lung, Intestine, and Vagina through Culture and DNA Sequencing.</title>
        <authorList>
            <person name="Greenberg J.M."/>
            <person name="Romero R."/>
            <person name="Winters A.D."/>
            <person name="Galaz J."/>
            <person name="Garcia-Flores V."/>
            <person name="Arenas-Hernandez M."/>
            <person name="Panzer J."/>
            <person name="Shaffer Z."/>
            <person name="Kracht D.J."/>
            <person name="Gomez-Lopez N."/>
            <person name="Theis K.R."/>
        </authorList>
    </citation>
    <scope>NUCLEOTIDE SEQUENCE [LARGE SCALE GENOMIC DNA]</scope>
    <source>
        <strain evidence="2 3">MAC-C1-H1</strain>
    </source>
</reference>
<protein>
    <submittedName>
        <fullName evidence="2">Uncharacterized protein</fullName>
    </submittedName>
</protein>
<name>A0AAW5LAT8_9PAST</name>
<sequence length="61" mass="7149">MRATSTYNIKTEKKLKLEKAAIELSVKLGKPIKWTEIMEVMIDNFQKDACDMILMRESEKK</sequence>
<keyword evidence="3" id="KW-1185">Reference proteome</keyword>
<dbReference type="EMBL" id="JALJCU010000008">
    <property type="protein sequence ID" value="MCQ9120824.1"/>
    <property type="molecule type" value="Genomic_DNA"/>
</dbReference>
<proteinExistence type="predicted"/>